<evidence type="ECO:0000256" key="1">
    <source>
        <dbReference type="SAM" id="MobiDB-lite"/>
    </source>
</evidence>
<gene>
    <name evidence="3" type="primary">LOC113062346</name>
</gene>
<dbReference type="Proteomes" id="UP000515129">
    <property type="component" value="Chromosome 44"/>
</dbReference>
<dbReference type="RefSeq" id="XP_026087928.1">
    <property type="nucleotide sequence ID" value="XM_026232143.1"/>
</dbReference>
<accession>A0A6P6LTX2</accession>
<dbReference type="GeneID" id="113062346"/>
<feature type="region of interest" description="Disordered" evidence="1">
    <location>
        <begin position="184"/>
        <end position="220"/>
    </location>
</feature>
<reference evidence="3" key="1">
    <citation type="submission" date="2025-08" db="UniProtKB">
        <authorList>
            <consortium name="RefSeq"/>
        </authorList>
    </citation>
    <scope>IDENTIFICATION</scope>
    <source>
        <strain evidence="3">Wakin</strain>
        <tissue evidence="3">Muscle</tissue>
    </source>
</reference>
<feature type="compositionally biased region" description="Polar residues" evidence="1">
    <location>
        <begin position="192"/>
        <end position="203"/>
    </location>
</feature>
<proteinExistence type="predicted"/>
<evidence type="ECO:0000313" key="3">
    <source>
        <dbReference type="RefSeq" id="XP_026087928.1"/>
    </source>
</evidence>
<protein>
    <submittedName>
        <fullName evidence="3">Uncharacterized protein LOC113062346 isoform X3</fullName>
    </submittedName>
</protein>
<dbReference type="AlphaFoldDB" id="A0A6P6LTX2"/>
<keyword evidence="2" id="KW-1185">Reference proteome</keyword>
<sequence length="500" mass="55019">MSANSDQFSYSPDNHCLIKHGIAVDSDFLKDPLDDASTSVTHVLPLRCAQYVRHEKNQELDQGNGNWTSVIKDALETSNGMEMEQTLSMDECGPLMDNNPIYKGPETEAYFKSQDHVNLQIAGSKLNEKQDGLGVKKEPDSFISVLSEDISKNKDVLEMGKHEEASILDVGSSLGKEELGINGIGEHEPGFTRSSYTPFSSSESLRKSQPCPGTPLDNQSVDHTLRVTRHCGLLCKNVSPRKTASTNTGFKHAKINDETVPESYTVYGLHHPDLQKGSLQAEIKDEKTSVNSQDYFSLRNVQDERVKTSKPHVSVSTIIKQNAAYLPNTKYFGSKPKTQVNDLVPTPASVGSQNTAVVKCENVELWIPTEEGISESIVSVPGKNETNDFQETSISTKHAKLSLKVKTKLAPEIQNSSSGSESVLNLPVLPNMIYTDYKCKDAQTELSKSGKLNELCFQENNSENITLTLPSTSAFIERTKNECDIHVQQKQTPTSGSSAF</sequence>
<name>A0A6P6LTX2_CARAU</name>
<organism evidence="2 3">
    <name type="scientific">Carassius auratus</name>
    <name type="common">Goldfish</name>
    <dbReference type="NCBI Taxonomy" id="7957"/>
    <lineage>
        <taxon>Eukaryota</taxon>
        <taxon>Metazoa</taxon>
        <taxon>Chordata</taxon>
        <taxon>Craniata</taxon>
        <taxon>Vertebrata</taxon>
        <taxon>Euteleostomi</taxon>
        <taxon>Actinopterygii</taxon>
        <taxon>Neopterygii</taxon>
        <taxon>Teleostei</taxon>
        <taxon>Ostariophysi</taxon>
        <taxon>Cypriniformes</taxon>
        <taxon>Cyprinidae</taxon>
        <taxon>Cyprininae</taxon>
        <taxon>Carassius</taxon>
    </lineage>
</organism>
<evidence type="ECO:0000313" key="2">
    <source>
        <dbReference type="Proteomes" id="UP000515129"/>
    </source>
</evidence>